<comment type="caution">
    <text evidence="1">The sequence shown here is derived from an EMBL/GenBank/DDBJ whole genome shotgun (WGS) entry which is preliminary data.</text>
</comment>
<organism evidence="1 2">
    <name type="scientific">Macrosiphum euphorbiae</name>
    <name type="common">potato aphid</name>
    <dbReference type="NCBI Taxonomy" id="13131"/>
    <lineage>
        <taxon>Eukaryota</taxon>
        <taxon>Metazoa</taxon>
        <taxon>Ecdysozoa</taxon>
        <taxon>Arthropoda</taxon>
        <taxon>Hexapoda</taxon>
        <taxon>Insecta</taxon>
        <taxon>Pterygota</taxon>
        <taxon>Neoptera</taxon>
        <taxon>Paraneoptera</taxon>
        <taxon>Hemiptera</taxon>
        <taxon>Sternorrhyncha</taxon>
        <taxon>Aphidomorpha</taxon>
        <taxon>Aphidoidea</taxon>
        <taxon>Aphididae</taxon>
        <taxon>Macrosiphini</taxon>
        <taxon>Macrosiphum</taxon>
    </lineage>
</organism>
<proteinExistence type="predicted"/>
<protein>
    <submittedName>
        <fullName evidence="1">Uncharacterized protein</fullName>
    </submittedName>
</protein>
<dbReference type="PANTHER" id="PTHR31025:SF29">
    <property type="entry name" value="SI:CH211-196P9.1"/>
    <property type="match status" value="1"/>
</dbReference>
<gene>
    <name evidence="1" type="ORF">MEUPH1_LOCUS26618</name>
</gene>
<evidence type="ECO:0000313" key="1">
    <source>
        <dbReference type="EMBL" id="CAI6372796.1"/>
    </source>
</evidence>
<accession>A0AAV0XXA7</accession>
<sequence length="493" mass="57525">MVSERDVFKFPFDSLTEDNVNSLQPTINEFYNSIPNNQEITLAQQQQAIANFSPYVNPKSMHPKFGSYSPMDWTTETMLHLLHTTNDGRYILADYKQNDGFLSDDSQNLLTQLLINHLFQDNSKGTDFFFRKIADLIVEIFPKEQKSIYFIPAKSEGHQQTHAKGKLIERWKNVARRLRSIGAIKFERYNKKEIVTSSSPIIISDEVRTAKKWLETDGLNADFQLVKQNWALTYEIRRKENLDSQDRFLSNIFLTWPILQGPKGYELIVEDFKIAFPETHSLYSEWNDFLNAWETFSKRLINIRRSSVKDKHAQALLSKLDTACLDGDSRTSNIIKILLLPFLVPTKTQIKNSNSKANSKFWKPSLSESVSAFAIHVTNMVKFQEDLTQRQDRYSQYGSSIQPFMTFVGEDIQSIHTCYVRVNQKFWHFECPLKTLEVCFKSYFVFHCIYPKECYDSWLIIQKHLFKLNTEYDKQTSITTTVSAKMQSFEVPI</sequence>
<evidence type="ECO:0000313" key="2">
    <source>
        <dbReference type="Proteomes" id="UP001160148"/>
    </source>
</evidence>
<keyword evidence="2" id="KW-1185">Reference proteome</keyword>
<dbReference type="PANTHER" id="PTHR31025">
    <property type="entry name" value="SI:CH211-196P9.1-RELATED"/>
    <property type="match status" value="1"/>
</dbReference>
<reference evidence="1 2" key="1">
    <citation type="submission" date="2023-01" db="EMBL/GenBank/DDBJ databases">
        <authorList>
            <person name="Whitehead M."/>
        </authorList>
    </citation>
    <scope>NUCLEOTIDE SEQUENCE [LARGE SCALE GENOMIC DNA]</scope>
</reference>
<name>A0AAV0XXA7_9HEMI</name>
<dbReference type="Proteomes" id="UP001160148">
    <property type="component" value="Unassembled WGS sequence"/>
</dbReference>
<dbReference type="AlphaFoldDB" id="A0AAV0XXA7"/>
<dbReference type="EMBL" id="CARXXK010001076">
    <property type="protein sequence ID" value="CAI6372796.1"/>
    <property type="molecule type" value="Genomic_DNA"/>
</dbReference>